<sequence>MEVNEMKGVDDLAFGENPFDGSLKNNSSMVKIRRHYSFPEMMIRREDGIHEYGDHDHDGDGDEMSLNNNNNNNDPSNDSCGGFHGEIFPTIITRQTAPTAVFSPNTASCYSNDAVFDPDGHRRHHQLTIMAERKLRRMISNRESARRSRMRKKKQIEELQYQVGQLEVSNRQLSEKLIQLLECNQQILHENAELKRKVSSLQIILTDFLTPLRNFEEAFCNSNNRARAEANSNSSHHLPS</sequence>
<dbReference type="KEGG" id="mcha:111008998"/>
<keyword evidence="9" id="KW-1185">Reference proteome</keyword>
<dbReference type="GO" id="GO:0005634">
    <property type="term" value="C:nucleus"/>
    <property type="evidence" value="ECO:0007669"/>
    <property type="project" value="UniProtKB-SubCell"/>
</dbReference>
<keyword evidence="2" id="KW-0805">Transcription regulation</keyword>
<dbReference type="FunFam" id="1.20.5.170:FF:000020">
    <property type="entry name" value="BZIP transcription factor"/>
    <property type="match status" value="1"/>
</dbReference>
<dbReference type="InterPro" id="IPR004827">
    <property type="entry name" value="bZIP"/>
</dbReference>
<dbReference type="Gene3D" id="1.20.5.170">
    <property type="match status" value="1"/>
</dbReference>
<dbReference type="Proteomes" id="UP000504603">
    <property type="component" value="Unplaced"/>
</dbReference>
<protein>
    <submittedName>
        <fullName evidence="10">BZIP transcription factor 68</fullName>
    </submittedName>
</protein>
<evidence type="ECO:0000256" key="6">
    <source>
        <dbReference type="SAM" id="Coils"/>
    </source>
</evidence>
<keyword evidence="3" id="KW-0238">DNA-binding</keyword>
<dbReference type="GO" id="GO:0003700">
    <property type="term" value="F:DNA-binding transcription factor activity"/>
    <property type="evidence" value="ECO:0007669"/>
    <property type="project" value="InterPro"/>
</dbReference>
<dbReference type="CDD" id="cd14702">
    <property type="entry name" value="bZIP_plant_GBF1"/>
    <property type="match status" value="1"/>
</dbReference>
<evidence type="ECO:0000256" key="7">
    <source>
        <dbReference type="SAM" id="MobiDB-lite"/>
    </source>
</evidence>
<dbReference type="InterPro" id="IPR044521">
    <property type="entry name" value="AtbZIP8/43"/>
</dbReference>
<gene>
    <name evidence="10" type="primary">LOC111008998</name>
</gene>
<comment type="subcellular location">
    <subcellularLocation>
        <location evidence="1">Nucleus</location>
    </subcellularLocation>
</comment>
<evidence type="ECO:0000313" key="9">
    <source>
        <dbReference type="Proteomes" id="UP000504603"/>
    </source>
</evidence>
<feature type="region of interest" description="Disordered" evidence="7">
    <location>
        <begin position="50"/>
        <end position="77"/>
    </location>
</feature>
<dbReference type="Pfam" id="PF00170">
    <property type="entry name" value="bZIP_1"/>
    <property type="match status" value="1"/>
</dbReference>
<dbReference type="InterPro" id="IPR046347">
    <property type="entry name" value="bZIP_sf"/>
</dbReference>
<evidence type="ECO:0000256" key="4">
    <source>
        <dbReference type="ARBA" id="ARBA00023163"/>
    </source>
</evidence>
<dbReference type="InterPro" id="IPR045314">
    <property type="entry name" value="bZIP_plant_GBF1"/>
</dbReference>
<dbReference type="OrthoDB" id="551672at2759"/>
<dbReference type="AlphaFoldDB" id="A0A6J1C7N0"/>
<evidence type="ECO:0000259" key="8">
    <source>
        <dbReference type="PROSITE" id="PS50217"/>
    </source>
</evidence>
<dbReference type="SUPFAM" id="SSF57959">
    <property type="entry name" value="Leucine zipper domain"/>
    <property type="match status" value="1"/>
</dbReference>
<feature type="coiled-coil region" evidence="6">
    <location>
        <begin position="142"/>
        <end position="176"/>
    </location>
</feature>
<evidence type="ECO:0000256" key="3">
    <source>
        <dbReference type="ARBA" id="ARBA00023125"/>
    </source>
</evidence>
<dbReference type="PROSITE" id="PS50217">
    <property type="entry name" value="BZIP"/>
    <property type="match status" value="1"/>
</dbReference>
<dbReference type="PANTHER" id="PTHR46324:SF7">
    <property type="entry name" value="BASIC LEUCINE-ZIPPER 75"/>
    <property type="match status" value="1"/>
</dbReference>
<evidence type="ECO:0000256" key="1">
    <source>
        <dbReference type="ARBA" id="ARBA00004123"/>
    </source>
</evidence>
<reference evidence="10" key="1">
    <citation type="submission" date="2025-08" db="UniProtKB">
        <authorList>
            <consortium name="RefSeq"/>
        </authorList>
    </citation>
    <scope>IDENTIFICATION</scope>
    <source>
        <strain evidence="10">OHB3-1</strain>
    </source>
</reference>
<keyword evidence="6" id="KW-0175">Coiled coil</keyword>
<evidence type="ECO:0000313" key="10">
    <source>
        <dbReference type="RefSeq" id="XP_022137584.1"/>
    </source>
</evidence>
<keyword evidence="5" id="KW-0539">Nucleus</keyword>
<dbReference type="PROSITE" id="PS00036">
    <property type="entry name" value="BZIP_BASIC"/>
    <property type="match status" value="1"/>
</dbReference>
<feature type="domain" description="BZIP" evidence="8">
    <location>
        <begin position="131"/>
        <end position="194"/>
    </location>
</feature>
<evidence type="ECO:0000256" key="5">
    <source>
        <dbReference type="ARBA" id="ARBA00023242"/>
    </source>
</evidence>
<evidence type="ECO:0000256" key="2">
    <source>
        <dbReference type="ARBA" id="ARBA00023015"/>
    </source>
</evidence>
<dbReference type="RefSeq" id="XP_022137584.1">
    <property type="nucleotide sequence ID" value="XM_022281892.1"/>
</dbReference>
<name>A0A6J1C7N0_MOMCH</name>
<dbReference type="GO" id="GO:0003677">
    <property type="term" value="F:DNA binding"/>
    <property type="evidence" value="ECO:0007669"/>
    <property type="project" value="UniProtKB-KW"/>
</dbReference>
<accession>A0A6J1C7N0</accession>
<organism evidence="9 10">
    <name type="scientific">Momordica charantia</name>
    <name type="common">Bitter gourd</name>
    <name type="synonym">Balsam pear</name>
    <dbReference type="NCBI Taxonomy" id="3673"/>
    <lineage>
        <taxon>Eukaryota</taxon>
        <taxon>Viridiplantae</taxon>
        <taxon>Streptophyta</taxon>
        <taxon>Embryophyta</taxon>
        <taxon>Tracheophyta</taxon>
        <taxon>Spermatophyta</taxon>
        <taxon>Magnoliopsida</taxon>
        <taxon>eudicotyledons</taxon>
        <taxon>Gunneridae</taxon>
        <taxon>Pentapetalae</taxon>
        <taxon>rosids</taxon>
        <taxon>fabids</taxon>
        <taxon>Cucurbitales</taxon>
        <taxon>Cucurbitaceae</taxon>
        <taxon>Momordiceae</taxon>
        <taxon>Momordica</taxon>
    </lineage>
</organism>
<proteinExistence type="predicted"/>
<keyword evidence="4" id="KW-0804">Transcription</keyword>
<dbReference type="GO" id="GO:0046983">
    <property type="term" value="F:protein dimerization activity"/>
    <property type="evidence" value="ECO:0007669"/>
    <property type="project" value="UniProtKB-ARBA"/>
</dbReference>
<dbReference type="PANTHER" id="PTHR46324">
    <property type="entry name" value="BASIC LEUCINE ZIPPER 43-RELATED"/>
    <property type="match status" value="1"/>
</dbReference>
<dbReference type="GeneID" id="111008998"/>
<dbReference type="SMART" id="SM00338">
    <property type="entry name" value="BRLZ"/>
    <property type="match status" value="1"/>
</dbReference>